<dbReference type="Proteomes" id="UP000492821">
    <property type="component" value="Unassembled WGS sequence"/>
</dbReference>
<keyword evidence="2" id="KW-1185">Reference proteome</keyword>
<sequence>MMGQSGIPNDFGRSFFFDDTSLSKSVLQLAAEVSDHNSDWLLPMDDILPPKPAKPLGQAPNSRPAVPPKPKKPSMATSMYGGLHNQTAASRPMTAPATAVVAPQVKKPPVPTSNSASTSPRCETPKKLSSGKSEYEALKEEMEKRERELEEIVLSSNEYSWCRSYSRAQTPTLQNSPYHVSNGHLASSNSQYAFNSPSPKELRPPTAIGLSSRPTSRAGTPGGTISRIPVPAGRRHTSVAPGLRIRRS</sequence>
<feature type="region of interest" description="Disordered" evidence="1">
    <location>
        <begin position="44"/>
        <end position="139"/>
    </location>
</feature>
<feature type="region of interest" description="Disordered" evidence="1">
    <location>
        <begin position="171"/>
        <end position="248"/>
    </location>
</feature>
<dbReference type="AlphaFoldDB" id="A0A7E4VBW4"/>
<evidence type="ECO:0000313" key="3">
    <source>
        <dbReference type="WBParaSite" id="Pan_g1896.t1"/>
    </source>
</evidence>
<name>A0A7E4VBW4_PANRE</name>
<evidence type="ECO:0000256" key="1">
    <source>
        <dbReference type="SAM" id="MobiDB-lite"/>
    </source>
</evidence>
<organism evidence="2 3">
    <name type="scientific">Panagrellus redivivus</name>
    <name type="common">Microworm</name>
    <dbReference type="NCBI Taxonomy" id="6233"/>
    <lineage>
        <taxon>Eukaryota</taxon>
        <taxon>Metazoa</taxon>
        <taxon>Ecdysozoa</taxon>
        <taxon>Nematoda</taxon>
        <taxon>Chromadorea</taxon>
        <taxon>Rhabditida</taxon>
        <taxon>Tylenchina</taxon>
        <taxon>Panagrolaimomorpha</taxon>
        <taxon>Panagrolaimoidea</taxon>
        <taxon>Panagrolaimidae</taxon>
        <taxon>Panagrellus</taxon>
    </lineage>
</organism>
<feature type="compositionally biased region" description="Low complexity" evidence="1">
    <location>
        <begin position="94"/>
        <end position="105"/>
    </location>
</feature>
<reference evidence="2" key="1">
    <citation type="journal article" date="2013" name="Genetics">
        <title>The draft genome and transcriptome of Panagrellus redivivus are shaped by the harsh demands of a free-living lifestyle.</title>
        <authorList>
            <person name="Srinivasan J."/>
            <person name="Dillman A.R."/>
            <person name="Macchietto M.G."/>
            <person name="Heikkinen L."/>
            <person name="Lakso M."/>
            <person name="Fracchia K.M."/>
            <person name="Antoshechkin I."/>
            <person name="Mortazavi A."/>
            <person name="Wong G."/>
            <person name="Sternberg P.W."/>
        </authorList>
    </citation>
    <scope>NUCLEOTIDE SEQUENCE [LARGE SCALE GENOMIC DNA]</scope>
    <source>
        <strain evidence="2">MT8872</strain>
    </source>
</reference>
<proteinExistence type="predicted"/>
<evidence type="ECO:0000313" key="2">
    <source>
        <dbReference type="Proteomes" id="UP000492821"/>
    </source>
</evidence>
<reference evidence="3" key="2">
    <citation type="submission" date="2020-10" db="UniProtKB">
        <authorList>
            <consortium name="WormBaseParasite"/>
        </authorList>
    </citation>
    <scope>IDENTIFICATION</scope>
</reference>
<protein>
    <submittedName>
        <fullName evidence="3">WH2 domain-containing protein</fullName>
    </submittedName>
</protein>
<feature type="compositionally biased region" description="Polar residues" evidence="1">
    <location>
        <begin position="171"/>
        <end position="198"/>
    </location>
</feature>
<dbReference type="WBParaSite" id="Pan_g1896.t1">
    <property type="protein sequence ID" value="Pan_g1896.t1"/>
    <property type="gene ID" value="Pan_g1896"/>
</dbReference>
<accession>A0A7E4VBW4</accession>